<evidence type="ECO:0000256" key="2">
    <source>
        <dbReference type="ARBA" id="ARBA00022448"/>
    </source>
</evidence>
<comment type="subcellular location">
    <subcellularLocation>
        <location evidence="1">Membrane</location>
        <topology evidence="1">Multi-pass membrane protein</topology>
    </subcellularLocation>
</comment>
<dbReference type="InterPro" id="IPR004813">
    <property type="entry name" value="OPT"/>
</dbReference>
<name>A0A0L0F509_9EUKA</name>
<evidence type="ECO:0000256" key="5">
    <source>
        <dbReference type="ARBA" id="ARBA00023136"/>
    </source>
</evidence>
<reference evidence="6 7" key="1">
    <citation type="submission" date="2011-02" db="EMBL/GenBank/DDBJ databases">
        <title>The Genome Sequence of Sphaeroforma arctica JP610.</title>
        <authorList>
            <consortium name="The Broad Institute Genome Sequencing Platform"/>
            <person name="Russ C."/>
            <person name="Cuomo C."/>
            <person name="Young S.K."/>
            <person name="Zeng Q."/>
            <person name="Gargeya S."/>
            <person name="Alvarado L."/>
            <person name="Berlin A."/>
            <person name="Chapman S.B."/>
            <person name="Chen Z."/>
            <person name="Freedman E."/>
            <person name="Gellesch M."/>
            <person name="Goldberg J."/>
            <person name="Griggs A."/>
            <person name="Gujja S."/>
            <person name="Heilman E."/>
            <person name="Heiman D."/>
            <person name="Howarth C."/>
            <person name="Mehta T."/>
            <person name="Neiman D."/>
            <person name="Pearson M."/>
            <person name="Roberts A."/>
            <person name="Saif S."/>
            <person name="Shea T."/>
            <person name="Shenoy N."/>
            <person name="Sisk P."/>
            <person name="Stolte C."/>
            <person name="Sykes S."/>
            <person name="White J."/>
            <person name="Yandava C."/>
            <person name="Burger G."/>
            <person name="Gray M.W."/>
            <person name="Holland P.W.H."/>
            <person name="King N."/>
            <person name="Lang F.B.F."/>
            <person name="Roger A.J."/>
            <person name="Ruiz-Trillo I."/>
            <person name="Haas B."/>
            <person name="Nusbaum C."/>
            <person name="Birren B."/>
        </authorList>
    </citation>
    <scope>NUCLEOTIDE SEQUENCE [LARGE SCALE GENOMIC DNA]</scope>
    <source>
        <strain evidence="6 7">JP610</strain>
    </source>
</reference>
<keyword evidence="7" id="KW-1185">Reference proteome</keyword>
<feature type="non-terminal residue" evidence="6">
    <location>
        <position position="54"/>
    </location>
</feature>
<gene>
    <name evidence="6" type="ORF">SARC_15661</name>
</gene>
<evidence type="ECO:0000313" key="7">
    <source>
        <dbReference type="Proteomes" id="UP000054560"/>
    </source>
</evidence>
<keyword evidence="3" id="KW-0812">Transmembrane</keyword>
<dbReference type="GO" id="GO:0035673">
    <property type="term" value="F:oligopeptide transmembrane transporter activity"/>
    <property type="evidence" value="ECO:0007669"/>
    <property type="project" value="InterPro"/>
</dbReference>
<dbReference type="GO" id="GO:0016020">
    <property type="term" value="C:membrane"/>
    <property type="evidence" value="ECO:0007669"/>
    <property type="project" value="UniProtKB-SubCell"/>
</dbReference>
<dbReference type="Proteomes" id="UP000054560">
    <property type="component" value="Unassembled WGS sequence"/>
</dbReference>
<evidence type="ECO:0000256" key="3">
    <source>
        <dbReference type="ARBA" id="ARBA00022692"/>
    </source>
</evidence>
<proteinExistence type="predicted"/>
<dbReference type="RefSeq" id="XP_014145699.1">
    <property type="nucleotide sequence ID" value="XM_014290224.1"/>
</dbReference>
<dbReference type="Pfam" id="PF03169">
    <property type="entry name" value="OPT"/>
    <property type="match status" value="1"/>
</dbReference>
<keyword evidence="5" id="KW-0472">Membrane</keyword>
<evidence type="ECO:0000313" key="6">
    <source>
        <dbReference type="EMBL" id="KNC71797.1"/>
    </source>
</evidence>
<evidence type="ECO:0000256" key="4">
    <source>
        <dbReference type="ARBA" id="ARBA00022989"/>
    </source>
</evidence>
<dbReference type="AlphaFoldDB" id="A0A0L0F509"/>
<dbReference type="GeneID" id="25916165"/>
<sequence length="54" mass="5600">MGSLQSALLGYGVFQVAQRVGVWGFSEPMSVQENVIITTTAVATATIPLAAGFI</sequence>
<keyword evidence="2" id="KW-0813">Transport</keyword>
<protein>
    <submittedName>
        <fullName evidence="6">Uncharacterized protein</fullName>
    </submittedName>
</protein>
<dbReference type="EMBL" id="KQ248111">
    <property type="protein sequence ID" value="KNC71797.1"/>
    <property type="molecule type" value="Genomic_DNA"/>
</dbReference>
<keyword evidence="4" id="KW-1133">Transmembrane helix</keyword>
<accession>A0A0L0F509</accession>
<organism evidence="6 7">
    <name type="scientific">Sphaeroforma arctica JP610</name>
    <dbReference type="NCBI Taxonomy" id="667725"/>
    <lineage>
        <taxon>Eukaryota</taxon>
        <taxon>Ichthyosporea</taxon>
        <taxon>Ichthyophonida</taxon>
        <taxon>Sphaeroforma</taxon>
    </lineage>
</organism>
<evidence type="ECO:0000256" key="1">
    <source>
        <dbReference type="ARBA" id="ARBA00004141"/>
    </source>
</evidence>